<organism evidence="2 3">
    <name type="scientific">Chania multitudinisentens RB-25</name>
    <dbReference type="NCBI Taxonomy" id="1441930"/>
    <lineage>
        <taxon>Bacteria</taxon>
        <taxon>Pseudomonadati</taxon>
        <taxon>Pseudomonadota</taxon>
        <taxon>Gammaproteobacteria</taxon>
        <taxon>Enterobacterales</taxon>
        <taxon>Yersiniaceae</taxon>
        <taxon>Chania</taxon>
    </lineage>
</organism>
<dbReference type="AlphaFoldDB" id="W0LEC7"/>
<keyword evidence="3" id="KW-1185">Reference proteome</keyword>
<dbReference type="OrthoDB" id="5457135at2"/>
<gene>
    <name evidence="2" type="ORF">Z042_14800</name>
</gene>
<keyword evidence="1" id="KW-1133">Transmembrane helix</keyword>
<name>W0LEC7_9GAMM</name>
<keyword evidence="1" id="KW-0472">Membrane</keyword>
<proteinExistence type="predicted"/>
<sequence length="146" mass="15582">MLNEPKIITLSLSVAAALTAVAAALHFSCIFIGAPAFRFLGAGEVIAKMAERGHWYPSFIAFVIGIVLTSWAAYALSGAGVTPRLPLTPYALFAIALIFLFRAVGFPLLKSAFPENSQTFWFVTSGICLVIGLAFLIGAIGLWRDS</sequence>
<dbReference type="KEGG" id="sfo:Z042_14800"/>
<feature type="transmembrane region" description="Helical" evidence="1">
    <location>
        <begin position="7"/>
        <end position="34"/>
    </location>
</feature>
<keyword evidence="1" id="KW-0812">Transmembrane</keyword>
<reference evidence="2 3" key="2">
    <citation type="submission" date="2015-03" db="EMBL/GenBank/DDBJ databases">
        <authorList>
            <person name="Chan K.-G."/>
        </authorList>
    </citation>
    <scope>NUCLEOTIDE SEQUENCE [LARGE SCALE GENOMIC DNA]</scope>
    <source>
        <strain evidence="2 3">RB-25</strain>
    </source>
</reference>
<dbReference type="Proteomes" id="UP000019030">
    <property type="component" value="Chromosome"/>
</dbReference>
<evidence type="ECO:0000256" key="1">
    <source>
        <dbReference type="SAM" id="Phobius"/>
    </source>
</evidence>
<dbReference type="eggNOG" id="ENOG50303H9">
    <property type="taxonomic scope" value="Bacteria"/>
</dbReference>
<evidence type="ECO:0000313" key="3">
    <source>
        <dbReference type="Proteomes" id="UP000019030"/>
    </source>
</evidence>
<feature type="transmembrane region" description="Helical" evidence="1">
    <location>
        <begin position="120"/>
        <end position="143"/>
    </location>
</feature>
<feature type="transmembrane region" description="Helical" evidence="1">
    <location>
        <begin position="87"/>
        <end position="108"/>
    </location>
</feature>
<feature type="transmembrane region" description="Helical" evidence="1">
    <location>
        <begin position="54"/>
        <end position="75"/>
    </location>
</feature>
<reference evidence="2 3" key="1">
    <citation type="submission" date="2014-01" db="EMBL/GenBank/DDBJ databases">
        <title>Isolation of Serratia multitudinisentens RB-25 from Ex-Landfill site.</title>
        <authorList>
            <person name="Robson E.H.J."/>
        </authorList>
    </citation>
    <scope>NUCLEOTIDE SEQUENCE [LARGE SCALE GENOMIC DNA]</scope>
    <source>
        <strain evidence="2 3">RB-25</strain>
    </source>
</reference>
<protein>
    <submittedName>
        <fullName evidence="2">Uncharacterized protein</fullName>
    </submittedName>
</protein>
<evidence type="ECO:0000313" key="2">
    <source>
        <dbReference type="EMBL" id="AHG20734.2"/>
    </source>
</evidence>
<dbReference type="EMBL" id="CP007044">
    <property type="protein sequence ID" value="AHG20734.2"/>
    <property type="molecule type" value="Genomic_DNA"/>
</dbReference>
<dbReference type="RefSeq" id="WP_037407555.1">
    <property type="nucleotide sequence ID" value="NZ_CP007044.2"/>
</dbReference>
<accession>W0LEC7</accession>
<dbReference type="HOGENOM" id="CLU_145285_0_0_6"/>